<dbReference type="CDD" id="cd02136">
    <property type="entry name" value="PnbA_NfnB-like"/>
    <property type="match status" value="1"/>
</dbReference>
<dbReference type="Gene3D" id="3.40.109.10">
    <property type="entry name" value="NADH Oxidase"/>
    <property type="match status" value="1"/>
</dbReference>
<dbReference type="PANTHER" id="PTHR23026:SF90">
    <property type="entry name" value="IODOTYROSINE DEIODINASE 1"/>
    <property type="match status" value="1"/>
</dbReference>
<accession>A0A163UI89</accession>
<dbReference type="RefSeq" id="WP_052243619.1">
    <property type="nucleotide sequence ID" value="NZ_JWJO01000084.1"/>
</dbReference>
<evidence type="ECO:0000313" key="6">
    <source>
        <dbReference type="Proteomes" id="UP000076630"/>
    </source>
</evidence>
<keyword evidence="6" id="KW-1185">Reference proteome</keyword>
<reference evidence="5 6" key="1">
    <citation type="submission" date="2016-01" db="EMBL/GenBank/DDBJ databases">
        <title>Whole genome sequencing of Myroides marinus L41.</title>
        <authorList>
            <person name="Hong K.W."/>
        </authorList>
    </citation>
    <scope>NUCLEOTIDE SEQUENCE [LARGE SCALE GENOMIC DNA]</scope>
    <source>
        <strain evidence="5 6">L41</strain>
    </source>
</reference>
<sequence>MRKVIVLSLLTLSFLGCKEPKKEQIIYDGSTKDAIIDNILNRRAIRKFTSKQVSKEQLDTIMKAAIYAPSALNKQSLEIRVIQNQAIIEEINKRFLVFAQGKEFQGSAANYREANFSISHHAPTFIVIASEKASPYAKIDTGLTLQNILLSAHALGLGTCPLGTIVPIMNRPENADLLQLLNIPEGYEVAINIALGYPDENPEAPTRYTDKVKVIK</sequence>
<evidence type="ECO:0000256" key="3">
    <source>
        <dbReference type="ARBA" id="ARBA00023002"/>
    </source>
</evidence>
<organism evidence="5 6">
    <name type="scientific">Myroides marinus</name>
    <dbReference type="NCBI Taxonomy" id="703342"/>
    <lineage>
        <taxon>Bacteria</taxon>
        <taxon>Pseudomonadati</taxon>
        <taxon>Bacteroidota</taxon>
        <taxon>Flavobacteriia</taxon>
        <taxon>Flavobacteriales</taxon>
        <taxon>Flavobacteriaceae</taxon>
        <taxon>Myroides</taxon>
    </lineage>
</organism>
<keyword evidence="1" id="KW-0285">Flavoprotein</keyword>
<dbReference type="GO" id="GO:0016491">
    <property type="term" value="F:oxidoreductase activity"/>
    <property type="evidence" value="ECO:0007669"/>
    <property type="project" value="UniProtKB-KW"/>
</dbReference>
<dbReference type="PROSITE" id="PS51257">
    <property type="entry name" value="PROKAR_LIPOPROTEIN"/>
    <property type="match status" value="1"/>
</dbReference>
<dbReference type="Proteomes" id="UP000076630">
    <property type="component" value="Unassembled WGS sequence"/>
</dbReference>
<comment type="caution">
    <text evidence="5">The sequence shown here is derived from an EMBL/GenBank/DDBJ whole genome shotgun (WGS) entry which is preliminary data.</text>
</comment>
<dbReference type="Pfam" id="PF00881">
    <property type="entry name" value="Nitroreductase"/>
    <property type="match status" value="1"/>
</dbReference>
<dbReference type="InterPro" id="IPR000415">
    <property type="entry name" value="Nitroreductase-like"/>
</dbReference>
<proteinExistence type="predicted"/>
<keyword evidence="2" id="KW-0288">FMN</keyword>
<dbReference type="OrthoDB" id="9812105at2"/>
<gene>
    <name evidence="5" type="ORF">AV926_18415</name>
</gene>
<name>A0A163UI89_9FLAO</name>
<dbReference type="PANTHER" id="PTHR23026">
    <property type="entry name" value="NADPH NITROREDUCTASE"/>
    <property type="match status" value="1"/>
</dbReference>
<dbReference type="InterPro" id="IPR029479">
    <property type="entry name" value="Nitroreductase"/>
</dbReference>
<evidence type="ECO:0000259" key="4">
    <source>
        <dbReference type="Pfam" id="PF00881"/>
    </source>
</evidence>
<dbReference type="EMBL" id="LQNU01000112">
    <property type="protein sequence ID" value="KZE73358.1"/>
    <property type="molecule type" value="Genomic_DNA"/>
</dbReference>
<keyword evidence="3" id="KW-0560">Oxidoreductase</keyword>
<feature type="domain" description="Nitroreductase" evidence="4">
    <location>
        <begin position="39"/>
        <end position="197"/>
    </location>
</feature>
<evidence type="ECO:0000256" key="2">
    <source>
        <dbReference type="ARBA" id="ARBA00022643"/>
    </source>
</evidence>
<dbReference type="InterPro" id="IPR050627">
    <property type="entry name" value="Nitroreductase/BluB"/>
</dbReference>
<evidence type="ECO:0000256" key="1">
    <source>
        <dbReference type="ARBA" id="ARBA00022630"/>
    </source>
</evidence>
<dbReference type="SUPFAM" id="SSF55469">
    <property type="entry name" value="FMN-dependent nitroreductase-like"/>
    <property type="match status" value="1"/>
</dbReference>
<protein>
    <recommendedName>
        <fullName evidence="4">Nitroreductase domain-containing protein</fullName>
    </recommendedName>
</protein>
<dbReference type="AlphaFoldDB" id="A0A163UI89"/>
<evidence type="ECO:0000313" key="5">
    <source>
        <dbReference type="EMBL" id="KZE73358.1"/>
    </source>
</evidence>